<organism evidence="1">
    <name type="scientific">Amphimedon queenslandica</name>
    <name type="common">Sponge</name>
    <dbReference type="NCBI Taxonomy" id="400682"/>
    <lineage>
        <taxon>Eukaryota</taxon>
        <taxon>Metazoa</taxon>
        <taxon>Porifera</taxon>
        <taxon>Demospongiae</taxon>
        <taxon>Heteroscleromorpha</taxon>
        <taxon>Haplosclerida</taxon>
        <taxon>Niphatidae</taxon>
        <taxon>Amphimedon</taxon>
    </lineage>
</organism>
<proteinExistence type="predicted"/>
<protein>
    <submittedName>
        <fullName evidence="1">Uncharacterized protein</fullName>
    </submittedName>
</protein>
<dbReference type="AlphaFoldDB" id="A0A1X7V2Y8"/>
<name>A0A1X7V2Y8_AMPQE</name>
<evidence type="ECO:0000313" key="1">
    <source>
        <dbReference type="EnsemblMetazoa" id="Aqu2.1.34378_001"/>
    </source>
</evidence>
<dbReference type="InParanoid" id="A0A1X7V2Y8"/>
<dbReference type="EnsemblMetazoa" id="Aqu2.1.34378_001">
    <property type="protein sequence ID" value="Aqu2.1.34378_001"/>
    <property type="gene ID" value="Aqu2.1.34378"/>
</dbReference>
<reference evidence="1" key="1">
    <citation type="submission" date="2017-05" db="UniProtKB">
        <authorList>
            <consortium name="EnsemblMetazoa"/>
        </authorList>
    </citation>
    <scope>IDENTIFICATION</scope>
</reference>
<accession>A0A1X7V2Y8</accession>
<sequence>MGIRVREKDVAKETGEVVLVCILTTDGTQVANRYRREGDTILIDVSSHCCSRRLTSEVYGAVYDPVQTAPDG</sequence>